<name>A0A834R9T2_SARSC</name>
<evidence type="ECO:0000313" key="5">
    <source>
        <dbReference type="Proteomes" id="UP000070412"/>
    </source>
</evidence>
<dbReference type="OrthoDB" id="10315012at2759"/>
<accession>A0A834R9T2</accession>
<reference evidence="5" key="1">
    <citation type="journal article" date="2020" name="PLoS Negl. Trop. Dis.">
        <title>High-quality nuclear genome for Sarcoptes scabiei-A critical resource for a neglected parasite.</title>
        <authorList>
            <person name="Korhonen P.K."/>
            <person name="Gasser R.B."/>
            <person name="Ma G."/>
            <person name="Wang T."/>
            <person name="Stroehlein A.J."/>
            <person name="Young N.D."/>
            <person name="Ang C.S."/>
            <person name="Fernando D.D."/>
            <person name="Lu H.C."/>
            <person name="Taylor S."/>
            <person name="Reynolds S.L."/>
            <person name="Mofiz E."/>
            <person name="Najaraj S.H."/>
            <person name="Gowda H."/>
            <person name="Madugundu A."/>
            <person name="Renuse S."/>
            <person name="Holt D."/>
            <person name="Pandey A."/>
            <person name="Papenfuss A.T."/>
            <person name="Fischer K."/>
        </authorList>
    </citation>
    <scope>NUCLEOTIDE SEQUENCE [LARGE SCALE GENOMIC DNA]</scope>
</reference>
<dbReference type="EnsemblMetazoa" id="SSS_6924s_mrna">
    <property type="protein sequence ID" value="KAF7491707.1"/>
    <property type="gene ID" value="SSS_6924"/>
</dbReference>
<feature type="compositionally biased region" description="Basic and acidic residues" evidence="1">
    <location>
        <begin position="66"/>
        <end position="77"/>
    </location>
</feature>
<keyword evidence="2" id="KW-0732">Signal</keyword>
<proteinExistence type="predicted"/>
<feature type="region of interest" description="Disordered" evidence="1">
    <location>
        <begin position="66"/>
        <end position="110"/>
    </location>
</feature>
<evidence type="ECO:0000313" key="3">
    <source>
        <dbReference type="EMBL" id="KAF7491707.1"/>
    </source>
</evidence>
<protein>
    <submittedName>
        <fullName evidence="3 4">Uncharacterized protein</fullName>
    </submittedName>
</protein>
<organism evidence="3">
    <name type="scientific">Sarcoptes scabiei</name>
    <name type="common">Itch mite</name>
    <name type="synonym">Acarus scabiei</name>
    <dbReference type="NCBI Taxonomy" id="52283"/>
    <lineage>
        <taxon>Eukaryota</taxon>
        <taxon>Metazoa</taxon>
        <taxon>Ecdysozoa</taxon>
        <taxon>Arthropoda</taxon>
        <taxon>Chelicerata</taxon>
        <taxon>Arachnida</taxon>
        <taxon>Acari</taxon>
        <taxon>Acariformes</taxon>
        <taxon>Sarcoptiformes</taxon>
        <taxon>Astigmata</taxon>
        <taxon>Psoroptidia</taxon>
        <taxon>Sarcoptoidea</taxon>
        <taxon>Sarcoptidae</taxon>
        <taxon>Sarcoptinae</taxon>
        <taxon>Sarcoptes</taxon>
    </lineage>
</organism>
<dbReference type="AlphaFoldDB" id="A0A834R9T2"/>
<reference evidence="4" key="3">
    <citation type="submission" date="2022-06" db="UniProtKB">
        <authorList>
            <consortium name="EnsemblMetazoa"/>
        </authorList>
    </citation>
    <scope>IDENTIFICATION</scope>
</reference>
<reference evidence="3" key="2">
    <citation type="submission" date="2020-01" db="EMBL/GenBank/DDBJ databases">
        <authorList>
            <person name="Korhonen P.K.K."/>
            <person name="Guangxu M.G."/>
            <person name="Wang T.W."/>
            <person name="Stroehlein A.J.S."/>
            <person name="Young N.D."/>
            <person name="Ang C.-S.A."/>
            <person name="Fernando D.W.F."/>
            <person name="Lu H.L."/>
            <person name="Taylor S.T."/>
            <person name="Ehtesham M.E.M."/>
            <person name="Najaraj S.H.N."/>
            <person name="Harsha G.H.G."/>
            <person name="Madugundu A.M."/>
            <person name="Renuse S.R."/>
            <person name="Holt D.H."/>
            <person name="Pandey A.P."/>
            <person name="Papenfuss A.P."/>
            <person name="Gasser R.B.G."/>
            <person name="Fischer K.F."/>
        </authorList>
    </citation>
    <scope>NUCLEOTIDE SEQUENCE</scope>
    <source>
        <strain evidence="3">SSS_KF_BRIS2020</strain>
    </source>
</reference>
<evidence type="ECO:0000256" key="2">
    <source>
        <dbReference type="SAM" id="SignalP"/>
    </source>
</evidence>
<feature type="signal peptide" evidence="2">
    <location>
        <begin position="1"/>
        <end position="23"/>
    </location>
</feature>
<feature type="compositionally biased region" description="Acidic residues" evidence="1">
    <location>
        <begin position="78"/>
        <end position="89"/>
    </location>
</feature>
<feature type="chain" id="PRO_5038259264" evidence="2">
    <location>
        <begin position="24"/>
        <end position="293"/>
    </location>
</feature>
<dbReference type="Proteomes" id="UP000070412">
    <property type="component" value="Unassembled WGS sequence"/>
</dbReference>
<keyword evidence="5" id="KW-1185">Reference proteome</keyword>
<evidence type="ECO:0000313" key="4">
    <source>
        <dbReference type="EnsemblMetazoa" id="KAF7491707.1"/>
    </source>
</evidence>
<feature type="compositionally biased region" description="Low complexity" evidence="1">
    <location>
        <begin position="90"/>
        <end position="108"/>
    </location>
</feature>
<dbReference type="EMBL" id="WVUK01000058">
    <property type="protein sequence ID" value="KAF7491707.1"/>
    <property type="molecule type" value="Genomic_DNA"/>
</dbReference>
<sequence>MKMFNTFQSVAIFIVALISLNEAFIIDETESSFNNDTIENNENYIEQSDYLIDHLDDIIDEDNRNDREEDVHDHGGDGDDLNIEIDNTNDDNNNSNNPNNNNNNNEENMVGEPRKDYLVENPSSIELDVLESGPKTYYYALPSKNGKRGKKKGIKMTKLATKTIYKNGERIVLRKRTKHHHHHPIVFYKKKRIPGKYWHEAQRRLVTKHGGLDVLGDIVQLPNGKVVTKNFGQNIPNFNDGYLKPWELQVRLQQNQRRLIKMLLRKLLDMAIRKASAANKSSSSFIKEIHILS</sequence>
<gene>
    <name evidence="3" type="ORF">SSS_6924</name>
</gene>
<evidence type="ECO:0000256" key="1">
    <source>
        <dbReference type="SAM" id="MobiDB-lite"/>
    </source>
</evidence>